<dbReference type="GO" id="GO:0000122">
    <property type="term" value="P:negative regulation of transcription by RNA polymerase II"/>
    <property type="evidence" value="ECO:0007669"/>
    <property type="project" value="TreeGrafter"/>
</dbReference>
<organism evidence="3 4">
    <name type="scientific">Chrysochloris asiatica</name>
    <name type="common">Cape golden mole</name>
    <dbReference type="NCBI Taxonomy" id="185453"/>
    <lineage>
        <taxon>Eukaryota</taxon>
        <taxon>Metazoa</taxon>
        <taxon>Chordata</taxon>
        <taxon>Craniata</taxon>
        <taxon>Vertebrata</taxon>
        <taxon>Euteleostomi</taxon>
        <taxon>Mammalia</taxon>
        <taxon>Eutheria</taxon>
        <taxon>Afrotheria</taxon>
        <taxon>Chrysochloridae</taxon>
        <taxon>Chrysochlorinae</taxon>
        <taxon>Chrysochloris</taxon>
    </lineage>
</organism>
<dbReference type="GO" id="GO:0005634">
    <property type="term" value="C:nucleus"/>
    <property type="evidence" value="ECO:0007669"/>
    <property type="project" value="TreeGrafter"/>
</dbReference>
<dbReference type="PANTHER" id="PTHR31980">
    <property type="entry name" value="PROTEIN FAM220A"/>
    <property type="match status" value="1"/>
</dbReference>
<evidence type="ECO:0000313" key="3">
    <source>
        <dbReference type="Proteomes" id="UP000504623"/>
    </source>
</evidence>
<proteinExistence type="predicted"/>
<dbReference type="PANTHER" id="PTHR31980:SF1">
    <property type="entry name" value="PROTEIN FAM220A"/>
    <property type="match status" value="1"/>
</dbReference>
<gene>
    <name evidence="4" type="primary">LOC102827984</name>
</gene>
<keyword evidence="3" id="KW-1185">Reference proteome</keyword>
<dbReference type="Pfam" id="PF15487">
    <property type="entry name" value="FAM220"/>
    <property type="match status" value="1"/>
</dbReference>
<feature type="compositionally biased region" description="Polar residues" evidence="1">
    <location>
        <begin position="222"/>
        <end position="241"/>
    </location>
</feature>
<dbReference type="GO" id="GO:0097677">
    <property type="term" value="F:STAT family protein binding"/>
    <property type="evidence" value="ECO:0007669"/>
    <property type="project" value="TreeGrafter"/>
</dbReference>
<feature type="compositionally biased region" description="Polar residues" evidence="1">
    <location>
        <begin position="98"/>
        <end position="110"/>
    </location>
</feature>
<feature type="region of interest" description="Disordered" evidence="1">
    <location>
        <begin position="217"/>
        <end position="241"/>
    </location>
</feature>
<dbReference type="InterPro" id="IPR029155">
    <property type="entry name" value="SIPAR"/>
</dbReference>
<sequence>MRDGRGALGICLASMEREGGAGLDKPFYGLDDQRTQKENPYLSELPSWVAQPAFSVSGNSPDVALSLEMRNCLSEVPDLQESIRRNNTSAVALNKTETQSLAPTEEQSTEALVRDGPGTGLEGTDCQGEPWVWSAHLQLPQVPYYKKWNLLQLGLRIFEDELPSAFLGIGSNLALPLLHSVLSAILCPCCDVLPHDETRDVFLDFLKPMFSEQTVEDKKTHSSVNRVPNSLQTGVTGSRSF</sequence>
<dbReference type="InterPro" id="IPR040355">
    <property type="entry name" value="FAM220A"/>
</dbReference>
<reference evidence="4" key="1">
    <citation type="submission" date="2025-08" db="UniProtKB">
        <authorList>
            <consortium name="RefSeq"/>
        </authorList>
    </citation>
    <scope>IDENTIFICATION</scope>
    <source>
        <tissue evidence="4">Spleen</tissue>
    </source>
</reference>
<dbReference type="GeneID" id="102827984"/>
<evidence type="ECO:0000256" key="1">
    <source>
        <dbReference type="SAM" id="MobiDB-lite"/>
    </source>
</evidence>
<evidence type="ECO:0000313" key="4">
    <source>
        <dbReference type="RefSeq" id="XP_006859922.1"/>
    </source>
</evidence>
<name>A0A9B0WM58_CHRAS</name>
<dbReference type="OrthoDB" id="60433at2759"/>
<dbReference type="Proteomes" id="UP000504623">
    <property type="component" value="Unplaced"/>
</dbReference>
<dbReference type="RefSeq" id="XP_006859922.1">
    <property type="nucleotide sequence ID" value="XM_006859860.1"/>
</dbReference>
<dbReference type="AlphaFoldDB" id="A0A9B0WM58"/>
<accession>A0A9B0WM58</accession>
<evidence type="ECO:0000259" key="2">
    <source>
        <dbReference type="Pfam" id="PF15487"/>
    </source>
</evidence>
<feature type="domain" description="SIPAR" evidence="2">
    <location>
        <begin position="2"/>
        <end position="232"/>
    </location>
</feature>
<protein>
    <recommendedName>
        <fullName evidence="2">SIPAR domain-containing protein</fullName>
    </recommendedName>
</protein>
<feature type="region of interest" description="Disordered" evidence="1">
    <location>
        <begin position="98"/>
        <end position="120"/>
    </location>
</feature>